<dbReference type="Pfam" id="PF00069">
    <property type="entry name" value="Pkinase"/>
    <property type="match status" value="1"/>
</dbReference>
<evidence type="ECO:0000256" key="6">
    <source>
        <dbReference type="SAM" id="Phobius"/>
    </source>
</evidence>
<keyword evidence="3" id="KW-0547">Nucleotide-binding</keyword>
<gene>
    <name evidence="8" type="ORF">A2Y62_20645</name>
</gene>
<dbReference type="PROSITE" id="PS00108">
    <property type="entry name" value="PROTEIN_KINASE_ST"/>
    <property type="match status" value="1"/>
</dbReference>
<protein>
    <recommendedName>
        <fullName evidence="1">non-specific serine/threonine protein kinase</fullName>
        <ecNumber evidence="1">2.7.11.1</ecNumber>
    </recommendedName>
</protein>
<keyword evidence="5" id="KW-0067">ATP-binding</keyword>
<dbReference type="PROSITE" id="PS50011">
    <property type="entry name" value="PROTEIN_KINASE_DOM"/>
    <property type="match status" value="1"/>
</dbReference>
<feature type="transmembrane region" description="Helical" evidence="6">
    <location>
        <begin position="440"/>
        <end position="464"/>
    </location>
</feature>
<dbReference type="STRING" id="1817863.A2Y62_20645"/>
<keyword evidence="4" id="KW-0418">Kinase</keyword>
<name>A0A1F5VEF5_9BACT</name>
<keyword evidence="6" id="KW-0472">Membrane</keyword>
<feature type="domain" description="Protein kinase" evidence="7">
    <location>
        <begin position="21"/>
        <end position="314"/>
    </location>
</feature>
<evidence type="ECO:0000313" key="9">
    <source>
        <dbReference type="Proteomes" id="UP000178943"/>
    </source>
</evidence>
<evidence type="ECO:0000256" key="3">
    <source>
        <dbReference type="ARBA" id="ARBA00022741"/>
    </source>
</evidence>
<dbReference type="SUPFAM" id="SSF56112">
    <property type="entry name" value="Protein kinase-like (PK-like)"/>
    <property type="match status" value="1"/>
</dbReference>
<comment type="caution">
    <text evidence="8">The sequence shown here is derived from an EMBL/GenBank/DDBJ whole genome shotgun (WGS) entry which is preliminary data.</text>
</comment>
<keyword evidence="6" id="KW-1133">Transmembrane helix</keyword>
<evidence type="ECO:0000256" key="1">
    <source>
        <dbReference type="ARBA" id="ARBA00012513"/>
    </source>
</evidence>
<dbReference type="PANTHER" id="PTHR43671">
    <property type="entry name" value="SERINE/THREONINE-PROTEIN KINASE NEK"/>
    <property type="match status" value="1"/>
</dbReference>
<evidence type="ECO:0000259" key="7">
    <source>
        <dbReference type="PROSITE" id="PS50011"/>
    </source>
</evidence>
<proteinExistence type="predicted"/>
<dbReference type="Gene3D" id="1.10.510.10">
    <property type="entry name" value="Transferase(Phosphotransferase) domain 1"/>
    <property type="match status" value="1"/>
</dbReference>
<dbReference type="SMART" id="SM00220">
    <property type="entry name" value="S_TKc"/>
    <property type="match status" value="1"/>
</dbReference>
<keyword evidence="2" id="KW-0808">Transferase</keyword>
<accession>A0A1F5VEF5</accession>
<dbReference type="Proteomes" id="UP000178943">
    <property type="component" value="Unassembled WGS sequence"/>
</dbReference>
<evidence type="ECO:0000313" key="8">
    <source>
        <dbReference type="EMBL" id="OGF61827.1"/>
    </source>
</evidence>
<dbReference type="AlphaFoldDB" id="A0A1F5VEF5"/>
<dbReference type="EC" id="2.7.11.1" evidence="1"/>
<dbReference type="GO" id="GO:0005524">
    <property type="term" value="F:ATP binding"/>
    <property type="evidence" value="ECO:0007669"/>
    <property type="project" value="UniProtKB-KW"/>
</dbReference>
<dbReference type="GO" id="GO:0004674">
    <property type="term" value="F:protein serine/threonine kinase activity"/>
    <property type="evidence" value="ECO:0007669"/>
    <property type="project" value="UniProtKB-EC"/>
</dbReference>
<reference evidence="8 9" key="1">
    <citation type="journal article" date="2016" name="Nat. Commun.">
        <title>Thousands of microbial genomes shed light on interconnected biogeochemical processes in an aquifer system.</title>
        <authorList>
            <person name="Anantharaman K."/>
            <person name="Brown C.T."/>
            <person name="Hug L.A."/>
            <person name="Sharon I."/>
            <person name="Castelle C.J."/>
            <person name="Probst A.J."/>
            <person name="Thomas B.C."/>
            <person name="Singh A."/>
            <person name="Wilkins M.J."/>
            <person name="Karaoz U."/>
            <person name="Brodie E.L."/>
            <person name="Williams K.H."/>
            <person name="Hubbard S.S."/>
            <person name="Banfield J.F."/>
        </authorList>
    </citation>
    <scope>NUCLEOTIDE SEQUENCE [LARGE SCALE GENOMIC DNA]</scope>
</reference>
<dbReference type="InterPro" id="IPR000719">
    <property type="entry name" value="Prot_kinase_dom"/>
</dbReference>
<keyword evidence="6" id="KW-0812">Transmembrane</keyword>
<evidence type="ECO:0000256" key="5">
    <source>
        <dbReference type="ARBA" id="ARBA00022840"/>
    </source>
</evidence>
<sequence>MNKSELIINPSTRILLKERSYVLDKTIGENDLYEIWQGTRNIFSISAGSDIQRRRYRIYLLKSNAEHNTFVPDIEAVKDEVRLLSYIYHKNCPYIEDAGEINLNNKKTFFFTEHWWEGISLRDVFLQAKTLSTASSKFYMPIGVALWTLREIADALDHIHNLKDDAGHPLNIVHRDIKPDNIFYTREGKIIIAGFSSSKSTINLYHTMAGQIRGVSPYMAPERLLSSDTIDGCKADIFSLGCVLFEMIAGFPRMRITTAGLPDFDSLQRKVNLQALRPTVHNRLENLIYKMTSYDADHRFETADELRDEIDILLDASPYRCFVGDIAGFIRYVIDRDQDGYLAIQRLIEREHKFPKNNKKKKNIILQSNQSVSKQIHSVSTPQVKNILSKTESPHVDYNEPVSSPDKKNLLSHEQWTDIQRRLNEVMETNKTQRIEKSKVLVLSVAVLLVLVFICLIVWASIFFKKNNSTFSSVQSNTASSAPNAESIMITDDLLVNKDYLLNKKNGTLSLQISILRNAAVAFQLRSIDGVLPEAKDTIIKHAYQNVQETDWSPYVGRSFTYTYTLVGQ</sequence>
<dbReference type="PANTHER" id="PTHR43671:SF13">
    <property type="entry name" value="SERINE_THREONINE-PROTEIN KINASE NEK2"/>
    <property type="match status" value="1"/>
</dbReference>
<evidence type="ECO:0000256" key="4">
    <source>
        <dbReference type="ARBA" id="ARBA00022777"/>
    </source>
</evidence>
<dbReference type="InterPro" id="IPR050660">
    <property type="entry name" value="NEK_Ser/Thr_kinase"/>
</dbReference>
<dbReference type="EMBL" id="MFGW01000187">
    <property type="protein sequence ID" value="OGF61827.1"/>
    <property type="molecule type" value="Genomic_DNA"/>
</dbReference>
<dbReference type="InterPro" id="IPR008271">
    <property type="entry name" value="Ser/Thr_kinase_AS"/>
</dbReference>
<dbReference type="InterPro" id="IPR011009">
    <property type="entry name" value="Kinase-like_dom_sf"/>
</dbReference>
<dbReference type="CDD" id="cd14014">
    <property type="entry name" value="STKc_PknB_like"/>
    <property type="match status" value="1"/>
</dbReference>
<evidence type="ECO:0000256" key="2">
    <source>
        <dbReference type="ARBA" id="ARBA00022679"/>
    </source>
</evidence>
<organism evidence="8 9">
    <name type="scientific">Candidatus Fischerbacteria bacterium RBG_13_37_8</name>
    <dbReference type="NCBI Taxonomy" id="1817863"/>
    <lineage>
        <taxon>Bacteria</taxon>
        <taxon>Candidatus Fischeribacteriota</taxon>
    </lineage>
</organism>